<dbReference type="InterPro" id="IPR029753">
    <property type="entry name" value="D-isomer_DH_CS"/>
</dbReference>
<evidence type="ECO:0000313" key="4">
    <source>
        <dbReference type="EMBL" id="KFZ36018.1"/>
    </source>
</evidence>
<feature type="domain" description="D-isomer specific 2-hydroxyacid dehydrogenase NAD-binding" evidence="3">
    <location>
        <begin position="101"/>
        <end position="273"/>
    </location>
</feature>
<dbReference type="PROSITE" id="PS00671">
    <property type="entry name" value="D_2_HYDROXYACID_DH_3"/>
    <property type="match status" value="1"/>
</dbReference>
<dbReference type="InterPro" id="IPR036291">
    <property type="entry name" value="NAD(P)-bd_dom_sf"/>
</dbReference>
<comment type="caution">
    <text evidence="4">The sequence shown here is derived from an EMBL/GenBank/DDBJ whole genome shotgun (WGS) entry which is preliminary data.</text>
</comment>
<gene>
    <name evidence="4" type="ORF">HR45_18605</name>
</gene>
<dbReference type="AlphaFoldDB" id="A0A094LLK1"/>
<evidence type="ECO:0000256" key="1">
    <source>
        <dbReference type="ARBA" id="ARBA00023002"/>
    </source>
</evidence>
<sequence>MSHKLLLLTRENDKYLPLLQQYDLPSLSVVDDQPEHINHADIWLAEPGLAAPLVSVAPQLQWIQSTFAGVDKLMQLRRPLTCQLTNIKQVFGPLMSEYVFGYLLSIYRQQQLYHQQQAAKVWQEGRYTTLQGKSLLVLGTGSIGTHLASTARHFGMRAIGINRRGGANAAFEHVADISQLSAQLQHADVIVNALPHTPQTTRLFDSNMLALLKQNAIFINVGRGSIVDINLLTQFLQQRNDVTAILDVFEQEPLNSEHLLWQLPNAIITPHIAAPSFPEQVVAIFAENYQRFIQGDALLNRVDMEAGY</sequence>
<dbReference type="eggNOG" id="COG0111">
    <property type="taxonomic scope" value="Bacteria"/>
</dbReference>
<evidence type="ECO:0000259" key="3">
    <source>
        <dbReference type="Pfam" id="PF02826"/>
    </source>
</evidence>
<proteinExistence type="predicted"/>
<dbReference type="PANTHER" id="PTHR43333:SF1">
    <property type="entry name" value="D-ISOMER SPECIFIC 2-HYDROXYACID DEHYDROGENASE NAD-BINDING DOMAIN-CONTAINING PROTEIN"/>
    <property type="match status" value="1"/>
</dbReference>
<dbReference type="RefSeq" id="WP_037445702.1">
    <property type="nucleotide sequence ID" value="NZ_JPEO01000026.1"/>
</dbReference>
<dbReference type="Pfam" id="PF02826">
    <property type="entry name" value="2-Hacid_dh_C"/>
    <property type="match status" value="1"/>
</dbReference>
<dbReference type="GO" id="GO:0051287">
    <property type="term" value="F:NAD binding"/>
    <property type="evidence" value="ECO:0007669"/>
    <property type="project" value="InterPro"/>
</dbReference>
<evidence type="ECO:0000313" key="5">
    <source>
        <dbReference type="Proteomes" id="UP000029264"/>
    </source>
</evidence>
<dbReference type="GO" id="GO:0016616">
    <property type="term" value="F:oxidoreductase activity, acting on the CH-OH group of donors, NAD or NADP as acceptor"/>
    <property type="evidence" value="ECO:0007669"/>
    <property type="project" value="UniProtKB-ARBA"/>
</dbReference>
<reference evidence="4 5" key="1">
    <citation type="submission" date="2014-06" db="EMBL/GenBank/DDBJ databases">
        <title>Shewanella sp. YQH10.</title>
        <authorList>
            <person name="Liu Y."/>
            <person name="Zeng R."/>
        </authorList>
    </citation>
    <scope>NUCLEOTIDE SEQUENCE [LARGE SCALE GENOMIC DNA]</scope>
    <source>
        <strain evidence="4 5">YQH10</strain>
    </source>
</reference>
<dbReference type="SUPFAM" id="SSF51735">
    <property type="entry name" value="NAD(P)-binding Rossmann-fold domains"/>
    <property type="match status" value="1"/>
</dbReference>
<keyword evidence="1" id="KW-0560">Oxidoreductase</keyword>
<dbReference type="EMBL" id="JPEO01000026">
    <property type="protein sequence ID" value="KFZ36018.1"/>
    <property type="molecule type" value="Genomic_DNA"/>
</dbReference>
<evidence type="ECO:0000256" key="2">
    <source>
        <dbReference type="ARBA" id="ARBA00023027"/>
    </source>
</evidence>
<organism evidence="4 5">
    <name type="scientific">Shewanella mangrovi</name>
    <dbReference type="NCBI Taxonomy" id="1515746"/>
    <lineage>
        <taxon>Bacteria</taxon>
        <taxon>Pseudomonadati</taxon>
        <taxon>Pseudomonadota</taxon>
        <taxon>Gammaproteobacteria</taxon>
        <taxon>Alteromonadales</taxon>
        <taxon>Shewanellaceae</taxon>
        <taxon>Shewanella</taxon>
    </lineage>
</organism>
<name>A0A094LLK1_9GAMM</name>
<dbReference type="OrthoDB" id="9787219at2"/>
<accession>A0A094LLK1</accession>
<dbReference type="Proteomes" id="UP000029264">
    <property type="component" value="Unassembled WGS sequence"/>
</dbReference>
<dbReference type="InterPro" id="IPR006140">
    <property type="entry name" value="D-isomer_DH_NAD-bd"/>
</dbReference>
<keyword evidence="5" id="KW-1185">Reference proteome</keyword>
<dbReference type="PANTHER" id="PTHR43333">
    <property type="entry name" value="2-HACID_DH_C DOMAIN-CONTAINING PROTEIN"/>
    <property type="match status" value="1"/>
</dbReference>
<dbReference type="FunFam" id="3.40.50.720:FF:000363">
    <property type="entry name" value="D-isomer specific 2-hydroxyacid dehydrogenase"/>
    <property type="match status" value="1"/>
</dbReference>
<dbReference type="Gene3D" id="3.40.50.720">
    <property type="entry name" value="NAD(P)-binding Rossmann-like Domain"/>
    <property type="match status" value="2"/>
</dbReference>
<protein>
    <submittedName>
        <fullName evidence="4">Dihydrofolate reductase</fullName>
    </submittedName>
</protein>
<keyword evidence="2" id="KW-0520">NAD</keyword>
<dbReference type="CDD" id="cd05300">
    <property type="entry name" value="2-Hacid_dh_1"/>
    <property type="match status" value="1"/>
</dbReference>
<dbReference type="STRING" id="1515746.HR45_18605"/>